<name>A0ABX1CNJ4_9SPHN</name>
<evidence type="ECO:0000256" key="3">
    <source>
        <dbReference type="ARBA" id="ARBA00008184"/>
    </source>
</evidence>
<dbReference type="SMART" id="SM00986">
    <property type="entry name" value="UDG"/>
    <property type="match status" value="1"/>
</dbReference>
<comment type="function">
    <text evidence="2 9 11">Excises uracil residues from the DNA which can arise as a result of misincorporation of dUMP residues by DNA polymerase or due to deamination of cytosine.</text>
</comment>
<keyword evidence="9" id="KW-0963">Cytoplasm</keyword>
<comment type="subcellular location">
    <subcellularLocation>
        <location evidence="9">Cytoplasm</location>
    </subcellularLocation>
</comment>
<evidence type="ECO:0000256" key="1">
    <source>
        <dbReference type="ARBA" id="ARBA00001400"/>
    </source>
</evidence>
<dbReference type="InterPro" id="IPR002043">
    <property type="entry name" value="UDG_fam1"/>
</dbReference>
<evidence type="ECO:0000256" key="9">
    <source>
        <dbReference type="HAMAP-Rule" id="MF_00148"/>
    </source>
</evidence>
<dbReference type="NCBIfam" id="NF003591">
    <property type="entry name" value="PRK05254.1-4"/>
    <property type="match status" value="1"/>
</dbReference>
<feature type="active site" description="Proton acceptor" evidence="9 10">
    <location>
        <position position="69"/>
    </location>
</feature>
<dbReference type="NCBIfam" id="TIGR00628">
    <property type="entry name" value="ung"/>
    <property type="match status" value="1"/>
</dbReference>
<evidence type="ECO:0000256" key="6">
    <source>
        <dbReference type="ARBA" id="ARBA00022763"/>
    </source>
</evidence>
<dbReference type="PANTHER" id="PTHR11264:SF0">
    <property type="entry name" value="URACIL-DNA GLYCOSYLASE"/>
    <property type="match status" value="1"/>
</dbReference>
<accession>A0ABX1CNJ4</accession>
<dbReference type="NCBIfam" id="NF003589">
    <property type="entry name" value="PRK05254.1-2"/>
    <property type="match status" value="1"/>
</dbReference>
<evidence type="ECO:0000256" key="10">
    <source>
        <dbReference type="PROSITE-ProRule" id="PRU10072"/>
    </source>
</evidence>
<dbReference type="SMART" id="SM00987">
    <property type="entry name" value="UreE_C"/>
    <property type="match status" value="1"/>
</dbReference>
<evidence type="ECO:0000256" key="11">
    <source>
        <dbReference type="RuleBase" id="RU003780"/>
    </source>
</evidence>
<evidence type="ECO:0000256" key="5">
    <source>
        <dbReference type="ARBA" id="ARBA00018429"/>
    </source>
</evidence>
<dbReference type="HAMAP" id="MF_00148">
    <property type="entry name" value="UDG"/>
    <property type="match status" value="1"/>
</dbReference>
<dbReference type="CDD" id="cd10027">
    <property type="entry name" value="UDG-F1-like"/>
    <property type="match status" value="1"/>
</dbReference>
<dbReference type="PANTHER" id="PTHR11264">
    <property type="entry name" value="URACIL-DNA GLYCOSYLASE"/>
    <property type="match status" value="1"/>
</dbReference>
<dbReference type="Gene3D" id="3.40.470.10">
    <property type="entry name" value="Uracil-DNA glycosylase-like domain"/>
    <property type="match status" value="1"/>
</dbReference>
<dbReference type="EC" id="3.2.2.27" evidence="4 9"/>
<dbReference type="GO" id="GO:0004844">
    <property type="term" value="F:uracil DNA N-glycosylase activity"/>
    <property type="evidence" value="ECO:0007669"/>
    <property type="project" value="UniProtKB-EC"/>
</dbReference>
<reference evidence="13 14" key="1">
    <citation type="submission" date="2020-03" db="EMBL/GenBank/DDBJ databases">
        <authorList>
            <person name="Wang L."/>
            <person name="He N."/>
            <person name="Li Y."/>
            <person name="Fang Y."/>
            <person name="Zhang F."/>
        </authorList>
    </citation>
    <scope>NUCLEOTIDE SEQUENCE [LARGE SCALE GENOMIC DNA]</scope>
    <source>
        <strain evidence="13 14">36D10-4-7</strain>
    </source>
</reference>
<dbReference type="InterPro" id="IPR018085">
    <property type="entry name" value="Ura-DNA_Glyclase_AS"/>
</dbReference>
<comment type="caution">
    <text evidence="13">The sequence shown here is derived from an EMBL/GenBank/DDBJ whole genome shotgun (WGS) entry which is preliminary data.</text>
</comment>
<keyword evidence="13" id="KW-0326">Glycosidase</keyword>
<dbReference type="Pfam" id="PF03167">
    <property type="entry name" value="UDG"/>
    <property type="match status" value="1"/>
</dbReference>
<dbReference type="InterPro" id="IPR005122">
    <property type="entry name" value="Uracil-DNA_glycosylase-like"/>
</dbReference>
<proteinExistence type="inferred from homology"/>
<evidence type="ECO:0000313" key="14">
    <source>
        <dbReference type="Proteomes" id="UP000732399"/>
    </source>
</evidence>
<feature type="domain" description="Uracil-DNA glycosylase-like" evidence="12">
    <location>
        <begin position="54"/>
        <end position="218"/>
    </location>
</feature>
<keyword evidence="6 9" id="KW-0227">DNA damage</keyword>
<evidence type="ECO:0000256" key="2">
    <source>
        <dbReference type="ARBA" id="ARBA00002631"/>
    </source>
</evidence>
<dbReference type="InterPro" id="IPR036895">
    <property type="entry name" value="Uracil-DNA_glycosylase-like_sf"/>
</dbReference>
<gene>
    <name evidence="9 13" type="primary">ung</name>
    <name evidence="13" type="ORF">HBH26_10555</name>
</gene>
<keyword evidence="14" id="KW-1185">Reference proteome</keyword>
<comment type="similarity">
    <text evidence="3 9 11">Belongs to the uracil-DNA glycosylase (UDG) superfamily. UNG family.</text>
</comment>
<evidence type="ECO:0000313" key="13">
    <source>
        <dbReference type="EMBL" id="NJR79029.1"/>
    </source>
</evidence>
<keyword evidence="8 9" id="KW-0234">DNA repair</keyword>
<evidence type="ECO:0000259" key="12">
    <source>
        <dbReference type="SMART" id="SM00986"/>
    </source>
</evidence>
<dbReference type="EMBL" id="JAAVJH010000005">
    <property type="protein sequence ID" value="NJR79029.1"/>
    <property type="molecule type" value="Genomic_DNA"/>
</dbReference>
<dbReference type="NCBIfam" id="NF003588">
    <property type="entry name" value="PRK05254.1-1"/>
    <property type="match status" value="1"/>
</dbReference>
<sequence>MDDAWGRIDPSWHDALDEVYHGAAVTAARHHAAAAEAAGRAIYPPAAERFRALALTPLPDVRVVILGQDPYHGAGQAHGLSFSVQPGVKVPPSLRNIHRELAADLGHAPPAHGHLDHWARQGVLLLNDVLTVEAGRPASHRGRGWEALTDAAIRAVAARAAPSVFLLWGAPAQKKAAFVPGVAAGGRHLVLAAPHPSPLAAYRGWFGSRPFSQANAFLAAHGRGTIDWALA</sequence>
<dbReference type="NCBIfam" id="NF003592">
    <property type="entry name" value="PRK05254.1-5"/>
    <property type="match status" value="1"/>
</dbReference>
<dbReference type="PROSITE" id="PS00130">
    <property type="entry name" value="U_DNA_GLYCOSYLASE"/>
    <property type="match status" value="1"/>
</dbReference>
<organism evidence="13 14">
    <name type="scientific">Sphingomonas corticis</name>
    <dbReference type="NCBI Taxonomy" id="2722791"/>
    <lineage>
        <taxon>Bacteria</taxon>
        <taxon>Pseudomonadati</taxon>
        <taxon>Pseudomonadota</taxon>
        <taxon>Alphaproteobacteria</taxon>
        <taxon>Sphingomonadales</taxon>
        <taxon>Sphingomonadaceae</taxon>
        <taxon>Sphingomonas</taxon>
    </lineage>
</organism>
<evidence type="ECO:0000256" key="8">
    <source>
        <dbReference type="ARBA" id="ARBA00023204"/>
    </source>
</evidence>
<evidence type="ECO:0000256" key="7">
    <source>
        <dbReference type="ARBA" id="ARBA00022801"/>
    </source>
</evidence>
<dbReference type="SUPFAM" id="SSF52141">
    <property type="entry name" value="Uracil-DNA glycosylase-like"/>
    <property type="match status" value="1"/>
</dbReference>
<keyword evidence="7 9" id="KW-0378">Hydrolase</keyword>
<dbReference type="Proteomes" id="UP000732399">
    <property type="component" value="Unassembled WGS sequence"/>
</dbReference>
<evidence type="ECO:0000256" key="4">
    <source>
        <dbReference type="ARBA" id="ARBA00012030"/>
    </source>
</evidence>
<protein>
    <recommendedName>
        <fullName evidence="5 9">Uracil-DNA glycosylase</fullName>
        <shortName evidence="9">UDG</shortName>
        <ecNumber evidence="4 9">3.2.2.27</ecNumber>
    </recommendedName>
</protein>
<comment type="catalytic activity">
    <reaction evidence="1 9 11">
        <text>Hydrolyzes single-stranded DNA or mismatched double-stranded DNA and polynucleotides, releasing free uracil.</text>
        <dbReference type="EC" id="3.2.2.27"/>
    </reaction>
</comment>